<dbReference type="EMBL" id="AP017378">
    <property type="protein sequence ID" value="BBD09909.1"/>
    <property type="molecule type" value="Genomic_DNA"/>
</dbReference>
<sequence length="57" mass="6211">MGQAMLIEFANIAQDQSVAILAQRWAEVKTLRIITVLLGNPAAVVDRYGCKVNLALL</sequence>
<protein>
    <submittedName>
        <fullName evidence="1">Uncharacterized protein</fullName>
    </submittedName>
</protein>
<evidence type="ECO:0000313" key="2">
    <source>
        <dbReference type="Proteomes" id="UP000269883"/>
    </source>
</evidence>
<dbReference type="KEGG" id="dfl:DFE_3183"/>
<accession>A0A2Z6B320</accession>
<keyword evidence="2" id="KW-1185">Reference proteome</keyword>
<reference evidence="1 2" key="1">
    <citation type="journal article" date="2018" name="Sci. Adv.">
        <title>Multi-heme cytochromes provide a pathway for survival in energy-limited environments.</title>
        <authorList>
            <person name="Deng X."/>
            <person name="Dohmae N."/>
            <person name="Nealson K.H."/>
            <person name="Hashimoto K."/>
            <person name="Okamoto A."/>
        </authorList>
    </citation>
    <scope>NUCLEOTIDE SEQUENCE [LARGE SCALE GENOMIC DNA]</scope>
    <source>
        <strain evidence="1 2">IS5</strain>
    </source>
</reference>
<proteinExistence type="predicted"/>
<dbReference type="Proteomes" id="UP000269883">
    <property type="component" value="Chromosome"/>
</dbReference>
<gene>
    <name evidence="1" type="ORF">DFE_3183</name>
</gene>
<organism evidence="1 2">
    <name type="scientific">Desulfovibrio ferrophilus</name>
    <dbReference type="NCBI Taxonomy" id="241368"/>
    <lineage>
        <taxon>Bacteria</taxon>
        <taxon>Pseudomonadati</taxon>
        <taxon>Thermodesulfobacteriota</taxon>
        <taxon>Desulfovibrionia</taxon>
        <taxon>Desulfovibrionales</taxon>
        <taxon>Desulfovibrionaceae</taxon>
        <taxon>Desulfovibrio</taxon>
    </lineage>
</organism>
<name>A0A2Z6B320_9BACT</name>
<dbReference type="AlphaFoldDB" id="A0A2Z6B320"/>
<evidence type="ECO:0000313" key="1">
    <source>
        <dbReference type="EMBL" id="BBD09909.1"/>
    </source>
</evidence>